<protein>
    <submittedName>
        <fullName evidence="2">Uncharacterized protein</fullName>
    </submittedName>
</protein>
<organism evidence="2 3">
    <name type="scientific">Shigella virus Moo19</name>
    <dbReference type="NCBI Taxonomy" id="2886042"/>
    <lineage>
        <taxon>Viruses</taxon>
        <taxon>Duplodnaviria</taxon>
        <taxon>Heunggongvirae</taxon>
        <taxon>Uroviricota</taxon>
        <taxon>Caudoviricetes</taxon>
        <taxon>Schitoviridae</taxon>
        <taxon>Enquatrovirinae</taxon>
        <taxon>Moovirus</taxon>
        <taxon>Moovirus moo</taxon>
    </lineage>
</organism>
<reference evidence="2" key="1">
    <citation type="submission" date="2021-06" db="EMBL/GenBank/DDBJ databases">
        <authorList>
            <person name="Tinney K.R."/>
            <person name="Subramanian S."/>
            <person name="Parent K.N."/>
        </authorList>
    </citation>
    <scope>NUCLEOTIDE SEQUENCE</scope>
</reference>
<evidence type="ECO:0000313" key="3">
    <source>
        <dbReference type="Proteomes" id="UP000828350"/>
    </source>
</evidence>
<evidence type="ECO:0000256" key="1">
    <source>
        <dbReference type="SAM" id="Phobius"/>
    </source>
</evidence>
<sequence>MMNYLGGITLGWLITALVFVYLPDEHIAKAKAMKETCEQKLSREQQCVMQFVPEKK</sequence>
<feature type="transmembrane region" description="Helical" evidence="1">
    <location>
        <begin position="6"/>
        <end position="23"/>
    </location>
</feature>
<keyword evidence="1" id="KW-0472">Membrane</keyword>
<name>A0AAE8YHD5_9CAUD</name>
<accession>A0AAE8YHD5</accession>
<keyword evidence="1" id="KW-0812">Transmembrane</keyword>
<dbReference type="EMBL" id="MZ358387">
    <property type="protein sequence ID" value="UEN68829.1"/>
    <property type="molecule type" value="Genomic_DNA"/>
</dbReference>
<evidence type="ECO:0000313" key="2">
    <source>
        <dbReference type="EMBL" id="UEN68829.1"/>
    </source>
</evidence>
<dbReference type="Proteomes" id="UP000828350">
    <property type="component" value="Segment"/>
</dbReference>
<gene>
    <name evidence="2" type="ORF">Moo19_gp33</name>
</gene>
<proteinExistence type="predicted"/>
<keyword evidence="3" id="KW-1185">Reference proteome</keyword>
<keyword evidence="1" id="KW-1133">Transmembrane helix</keyword>